<dbReference type="Pfam" id="PF09722">
    <property type="entry name" value="Xre_MbcA_ParS_C"/>
    <property type="match status" value="1"/>
</dbReference>
<organism evidence="2 3">
    <name type="scientific">Marinobacter pelagius</name>
    <dbReference type="NCBI Taxonomy" id="379482"/>
    <lineage>
        <taxon>Bacteria</taxon>
        <taxon>Pseudomonadati</taxon>
        <taxon>Pseudomonadota</taxon>
        <taxon>Gammaproteobacteria</taxon>
        <taxon>Pseudomonadales</taxon>
        <taxon>Marinobacteraceae</taxon>
        <taxon>Marinobacter</taxon>
    </lineage>
</organism>
<name>A0A366GT14_9GAMM</name>
<protein>
    <submittedName>
        <fullName evidence="2">Putative toxin-antitoxin system antitoxin component (TIGR02293 family)</fullName>
    </submittedName>
</protein>
<proteinExistence type="predicted"/>
<dbReference type="EMBL" id="QNRO01000007">
    <property type="protein sequence ID" value="RBP30719.1"/>
    <property type="molecule type" value="Genomic_DNA"/>
</dbReference>
<dbReference type="AlphaFoldDB" id="A0A366GT14"/>
<accession>A0A366GT14</accession>
<comment type="caution">
    <text evidence="2">The sequence shown here is derived from an EMBL/GenBank/DDBJ whole genome shotgun (WGS) entry which is preliminary data.</text>
</comment>
<dbReference type="Proteomes" id="UP000252995">
    <property type="component" value="Unassembled WGS sequence"/>
</dbReference>
<dbReference type="RefSeq" id="WP_181799957.1">
    <property type="nucleotide sequence ID" value="NZ_QNRO01000007.1"/>
</dbReference>
<sequence>MATKYSIEPDAKLASLAKDMFHGDDEGARRWLKSPARQFNGESPVEHAQTEQGAREVEALIGRIRHGVLS</sequence>
<reference evidence="2 3" key="1">
    <citation type="submission" date="2018-06" db="EMBL/GenBank/DDBJ databases">
        <title>Freshwater and sediment microbial communities from various areas in North America, analyzing microbe dynamics in response to fracking.</title>
        <authorList>
            <person name="Lamendella R."/>
        </authorList>
    </citation>
    <scope>NUCLEOTIDE SEQUENCE [LARGE SCALE GENOMIC DNA]</scope>
    <source>
        <strain evidence="2 3">114J</strain>
    </source>
</reference>
<feature type="domain" description="Antitoxin Xre/MbcA/ParS-like toxin-binding" evidence="1">
    <location>
        <begin position="17"/>
        <end position="67"/>
    </location>
</feature>
<gene>
    <name evidence="2" type="ORF">DET50_107134</name>
</gene>
<evidence type="ECO:0000313" key="2">
    <source>
        <dbReference type="EMBL" id="RBP30719.1"/>
    </source>
</evidence>
<evidence type="ECO:0000259" key="1">
    <source>
        <dbReference type="Pfam" id="PF09722"/>
    </source>
</evidence>
<dbReference type="InterPro" id="IPR024467">
    <property type="entry name" value="Xre/MbcA/ParS-like_toxin-bd"/>
</dbReference>
<evidence type="ECO:0000313" key="3">
    <source>
        <dbReference type="Proteomes" id="UP000252995"/>
    </source>
</evidence>